<feature type="compositionally biased region" description="Basic and acidic residues" evidence="1">
    <location>
        <begin position="89"/>
        <end position="100"/>
    </location>
</feature>
<dbReference type="Proteomes" id="UP000002059">
    <property type="component" value="Partially assembled WGS sequence"/>
</dbReference>
<protein>
    <submittedName>
        <fullName evidence="2">Uncharacterized protein</fullName>
    </submittedName>
</protein>
<dbReference type="AlphaFoldDB" id="C1H266"/>
<dbReference type="KEGG" id="pbl:PAAG_04695"/>
<dbReference type="RefSeq" id="XP_015699566.1">
    <property type="nucleotide sequence ID" value="XM_015845340.1"/>
</dbReference>
<reference evidence="2 3" key="1">
    <citation type="journal article" date="2011" name="PLoS Genet.">
        <title>Comparative genomic analysis of human fungal pathogens causing paracoccidioidomycosis.</title>
        <authorList>
            <person name="Desjardins C.A."/>
            <person name="Champion M.D."/>
            <person name="Holder J.W."/>
            <person name="Muszewska A."/>
            <person name="Goldberg J."/>
            <person name="Bailao A.M."/>
            <person name="Brigido M.M."/>
            <person name="Ferreira M.E."/>
            <person name="Garcia A.M."/>
            <person name="Grynberg M."/>
            <person name="Gujja S."/>
            <person name="Heiman D.I."/>
            <person name="Henn M.R."/>
            <person name="Kodira C.D."/>
            <person name="Leon-Narvaez H."/>
            <person name="Longo L.V."/>
            <person name="Ma L.J."/>
            <person name="Malavazi I."/>
            <person name="Matsuo A.L."/>
            <person name="Morais F.V."/>
            <person name="Pereira M."/>
            <person name="Rodriguez-Brito S."/>
            <person name="Sakthikumar S."/>
            <person name="Salem-Izacc S.M."/>
            <person name="Sykes S.M."/>
            <person name="Teixeira M.M."/>
            <person name="Vallejo M.C."/>
            <person name="Walter M.E."/>
            <person name="Yandava C."/>
            <person name="Young S."/>
            <person name="Zeng Q."/>
            <person name="Zucker J."/>
            <person name="Felipe M.S."/>
            <person name="Goldman G.H."/>
            <person name="Haas B.J."/>
            <person name="McEwen J.G."/>
            <person name="Nino-Vega G."/>
            <person name="Puccia R."/>
            <person name="San-Blas G."/>
            <person name="Soares C.M."/>
            <person name="Birren B.W."/>
            <person name="Cuomo C.A."/>
        </authorList>
    </citation>
    <scope>NUCLEOTIDE SEQUENCE [LARGE SCALE GENOMIC DNA]</scope>
    <source>
        <strain evidence="3">ATCC MYA-826 / Pb01</strain>
    </source>
</reference>
<organism evidence="2 3">
    <name type="scientific">Paracoccidioides lutzii (strain ATCC MYA-826 / Pb01)</name>
    <name type="common">Paracoccidioides brasiliensis</name>
    <dbReference type="NCBI Taxonomy" id="502779"/>
    <lineage>
        <taxon>Eukaryota</taxon>
        <taxon>Fungi</taxon>
        <taxon>Dikarya</taxon>
        <taxon>Ascomycota</taxon>
        <taxon>Pezizomycotina</taxon>
        <taxon>Eurotiomycetes</taxon>
        <taxon>Eurotiomycetidae</taxon>
        <taxon>Onygenales</taxon>
        <taxon>Ajellomycetaceae</taxon>
        <taxon>Paracoccidioides</taxon>
    </lineage>
</organism>
<keyword evidence="3" id="KW-1185">Reference proteome</keyword>
<dbReference type="GeneID" id="9096619"/>
<dbReference type="VEuPathDB" id="FungiDB:PAAG_04695"/>
<feature type="region of interest" description="Disordered" evidence="1">
    <location>
        <begin position="60"/>
        <end position="100"/>
    </location>
</feature>
<dbReference type="HOGENOM" id="CLU_2306895_0_0_1"/>
<proteinExistence type="predicted"/>
<evidence type="ECO:0000313" key="2">
    <source>
        <dbReference type="EMBL" id="EEH33646.2"/>
    </source>
</evidence>
<gene>
    <name evidence="2" type="ORF">PAAG_04695</name>
</gene>
<dbReference type="EMBL" id="KN294003">
    <property type="protein sequence ID" value="EEH33646.2"/>
    <property type="molecule type" value="Genomic_DNA"/>
</dbReference>
<feature type="compositionally biased region" description="Polar residues" evidence="1">
    <location>
        <begin position="61"/>
        <end position="88"/>
    </location>
</feature>
<evidence type="ECO:0000313" key="3">
    <source>
        <dbReference type="Proteomes" id="UP000002059"/>
    </source>
</evidence>
<evidence type="ECO:0000256" key="1">
    <source>
        <dbReference type="SAM" id="MobiDB-lite"/>
    </source>
</evidence>
<sequence>MKQGYDLVGNEDGAAEPDQTSQNTRLVSECNTTAKYLLQVVQLCIFDVRESNRLVARMTGLASSRNTSNSPPTDIQEQTEIILSQHLSEGTKRDSDKMRI</sequence>
<feature type="region of interest" description="Disordered" evidence="1">
    <location>
        <begin position="1"/>
        <end position="22"/>
    </location>
</feature>
<name>C1H266_PARBA</name>
<accession>C1H266</accession>